<name>A0A2Y9B2C5_9RHOB</name>
<evidence type="ECO:0000313" key="3">
    <source>
        <dbReference type="EMBL" id="SSA50690.1"/>
    </source>
</evidence>
<dbReference type="GO" id="GO:0016758">
    <property type="term" value="F:hexosyltransferase activity"/>
    <property type="evidence" value="ECO:0007669"/>
    <property type="project" value="InterPro"/>
</dbReference>
<reference evidence="3 5" key="1">
    <citation type="submission" date="2016-10" db="EMBL/GenBank/DDBJ databases">
        <authorList>
            <person name="Cai Z."/>
        </authorList>
    </citation>
    <scope>NUCLEOTIDE SEQUENCE [LARGE SCALE GENOMIC DNA]</scope>
    <source>
        <strain evidence="3 5">DSM 25227</strain>
    </source>
</reference>
<gene>
    <name evidence="2" type="ORF">BCF38_11518</name>
    <name evidence="3" type="ORF">SAMN05421539_11518</name>
</gene>
<sequence>MIFAVTGTQLPFPRLMAALDALPPGERIVAQTGPDPAAYPRLETFATLPPARFDALFAEARVVVAHAGIGSVLSARAQGRPLIVVPRRADLGEHRNDHQLATARALESRAGLRVLWDLADLGAALAEPPAPPPATGSAPLAALRAHLADLIDGS</sequence>
<reference evidence="2 4" key="2">
    <citation type="submission" date="2018-03" db="EMBL/GenBank/DDBJ databases">
        <title>Genomic Encyclopedia of Archaeal and Bacterial Type Strains, Phase II (KMG-II): from individual species to whole genera.</title>
        <authorList>
            <person name="Goeker M."/>
        </authorList>
    </citation>
    <scope>NUCLEOTIDE SEQUENCE [LARGE SCALE GENOMIC DNA]</scope>
    <source>
        <strain evidence="2 4">DSM 25227</strain>
    </source>
</reference>
<dbReference type="Proteomes" id="UP000251571">
    <property type="component" value="Unassembled WGS sequence"/>
</dbReference>
<dbReference type="EMBL" id="QGDJ01000015">
    <property type="protein sequence ID" value="PWJ12882.1"/>
    <property type="molecule type" value="Genomic_DNA"/>
</dbReference>
<keyword evidence="4" id="KW-1185">Reference proteome</keyword>
<evidence type="ECO:0000313" key="5">
    <source>
        <dbReference type="Proteomes" id="UP000251571"/>
    </source>
</evidence>
<dbReference type="EMBL" id="UETC01000015">
    <property type="protein sequence ID" value="SSA50690.1"/>
    <property type="molecule type" value="Genomic_DNA"/>
</dbReference>
<dbReference type="Gene3D" id="3.40.50.2000">
    <property type="entry name" value="Glycogen Phosphorylase B"/>
    <property type="match status" value="1"/>
</dbReference>
<dbReference type="Pfam" id="PF04101">
    <property type="entry name" value="Glyco_tran_28_C"/>
    <property type="match status" value="1"/>
</dbReference>
<dbReference type="RefSeq" id="WP_109566055.1">
    <property type="nucleotide sequence ID" value="NZ_QGDJ01000015.1"/>
</dbReference>
<dbReference type="Proteomes" id="UP000245839">
    <property type="component" value="Unassembled WGS sequence"/>
</dbReference>
<dbReference type="AlphaFoldDB" id="A0A2Y9B2C5"/>
<dbReference type="SUPFAM" id="SSF53756">
    <property type="entry name" value="UDP-Glycosyltransferase/glycogen phosphorylase"/>
    <property type="match status" value="1"/>
</dbReference>
<evidence type="ECO:0000313" key="4">
    <source>
        <dbReference type="Proteomes" id="UP000245839"/>
    </source>
</evidence>
<keyword evidence="3" id="KW-0808">Transferase</keyword>
<evidence type="ECO:0000313" key="2">
    <source>
        <dbReference type="EMBL" id="PWJ12882.1"/>
    </source>
</evidence>
<organism evidence="3 5">
    <name type="scientific">Jannaschia seohaensis</name>
    <dbReference type="NCBI Taxonomy" id="475081"/>
    <lineage>
        <taxon>Bacteria</taxon>
        <taxon>Pseudomonadati</taxon>
        <taxon>Pseudomonadota</taxon>
        <taxon>Alphaproteobacteria</taxon>
        <taxon>Rhodobacterales</taxon>
        <taxon>Roseobacteraceae</taxon>
        <taxon>Jannaschia</taxon>
    </lineage>
</organism>
<feature type="domain" description="Glycosyl transferase family 28 C-terminal" evidence="1">
    <location>
        <begin position="54"/>
        <end position="107"/>
    </location>
</feature>
<proteinExistence type="predicted"/>
<protein>
    <submittedName>
        <fullName evidence="3">UDP-N-acetylglucosamine transferase subunit ALG13</fullName>
    </submittedName>
</protein>
<accession>A0A2Y9B2C5</accession>
<evidence type="ECO:0000259" key="1">
    <source>
        <dbReference type="Pfam" id="PF04101"/>
    </source>
</evidence>
<dbReference type="InterPro" id="IPR007235">
    <property type="entry name" value="Glyco_trans_28_C"/>
</dbReference>